<organism evidence="5 6">
    <name type="scientific">Permianibacter aggregans</name>
    <dbReference type="NCBI Taxonomy" id="1510150"/>
    <lineage>
        <taxon>Bacteria</taxon>
        <taxon>Pseudomonadati</taxon>
        <taxon>Pseudomonadota</taxon>
        <taxon>Gammaproteobacteria</taxon>
        <taxon>Pseudomonadales</taxon>
        <taxon>Pseudomonadaceae</taxon>
        <taxon>Permianibacter</taxon>
    </lineage>
</organism>
<keyword evidence="6" id="KW-1185">Reference proteome</keyword>
<reference evidence="5 6" key="1">
    <citation type="submission" date="2019-03" db="EMBL/GenBank/DDBJ databases">
        <title>Genomic Encyclopedia of Type Strains, Phase IV (KMG-IV): sequencing the most valuable type-strain genomes for metagenomic binning, comparative biology and taxonomic classification.</title>
        <authorList>
            <person name="Goeker M."/>
        </authorList>
    </citation>
    <scope>NUCLEOTIDE SEQUENCE [LARGE SCALE GENOMIC DNA]</scope>
    <source>
        <strain evidence="5 6">DSM 103792</strain>
    </source>
</reference>
<evidence type="ECO:0000256" key="1">
    <source>
        <dbReference type="SAM" id="Coils"/>
    </source>
</evidence>
<keyword evidence="1" id="KW-0175">Coiled coil</keyword>
<keyword evidence="2" id="KW-0812">Transmembrane</keyword>
<name>A0A4R6UPC8_9GAMM</name>
<dbReference type="Pfam" id="PF00990">
    <property type="entry name" value="GGDEF"/>
    <property type="match status" value="1"/>
</dbReference>
<dbReference type="PROSITE" id="PS50883">
    <property type="entry name" value="EAL"/>
    <property type="match status" value="1"/>
</dbReference>
<gene>
    <name evidence="5" type="ORF">EV696_106163</name>
</gene>
<dbReference type="InterPro" id="IPR029787">
    <property type="entry name" value="Nucleotide_cyclase"/>
</dbReference>
<accession>A0A4R6UPC8</accession>
<dbReference type="InterPro" id="IPR000160">
    <property type="entry name" value="GGDEF_dom"/>
</dbReference>
<dbReference type="GO" id="GO:0071111">
    <property type="term" value="F:cyclic-guanylate-specific phosphodiesterase activity"/>
    <property type="evidence" value="ECO:0007669"/>
    <property type="project" value="InterPro"/>
</dbReference>
<dbReference type="CDD" id="cd01949">
    <property type="entry name" value="GGDEF"/>
    <property type="match status" value="1"/>
</dbReference>
<evidence type="ECO:0000313" key="6">
    <source>
        <dbReference type="Proteomes" id="UP000295375"/>
    </source>
</evidence>
<dbReference type="SMART" id="SM00052">
    <property type="entry name" value="EAL"/>
    <property type="match status" value="1"/>
</dbReference>
<dbReference type="Gene3D" id="3.30.70.270">
    <property type="match status" value="1"/>
</dbReference>
<keyword evidence="2" id="KW-1133">Transmembrane helix</keyword>
<feature type="domain" description="EAL" evidence="3">
    <location>
        <begin position="241"/>
        <end position="495"/>
    </location>
</feature>
<feature type="transmembrane region" description="Helical" evidence="2">
    <location>
        <begin position="12"/>
        <end position="34"/>
    </location>
</feature>
<dbReference type="PANTHER" id="PTHR33121">
    <property type="entry name" value="CYCLIC DI-GMP PHOSPHODIESTERASE PDEF"/>
    <property type="match status" value="1"/>
</dbReference>
<dbReference type="CDD" id="cd01948">
    <property type="entry name" value="EAL"/>
    <property type="match status" value="1"/>
</dbReference>
<dbReference type="InterPro" id="IPR035919">
    <property type="entry name" value="EAL_sf"/>
</dbReference>
<dbReference type="PANTHER" id="PTHR33121:SF79">
    <property type="entry name" value="CYCLIC DI-GMP PHOSPHODIESTERASE PDED-RELATED"/>
    <property type="match status" value="1"/>
</dbReference>
<dbReference type="RefSeq" id="WP_133589926.1">
    <property type="nucleotide sequence ID" value="NZ_CP037953.1"/>
</dbReference>
<dbReference type="Pfam" id="PF00563">
    <property type="entry name" value="EAL"/>
    <property type="match status" value="1"/>
</dbReference>
<dbReference type="NCBIfam" id="TIGR00254">
    <property type="entry name" value="GGDEF"/>
    <property type="match status" value="1"/>
</dbReference>
<dbReference type="SMART" id="SM00267">
    <property type="entry name" value="GGDEF"/>
    <property type="match status" value="1"/>
</dbReference>
<dbReference type="EMBL" id="SNYM01000006">
    <property type="protein sequence ID" value="TDQ48722.1"/>
    <property type="molecule type" value="Genomic_DNA"/>
</dbReference>
<evidence type="ECO:0000313" key="5">
    <source>
        <dbReference type="EMBL" id="TDQ48722.1"/>
    </source>
</evidence>
<sequence>MRREIGSAIKIAVIYAVVAGCWILFSDMAVSLLAPTHQQLAWMQTIKGWFFVAVTALLLFMLVMRSLRKVRDAYDLDGLTGLLSRSSFKQQLFRLSEELSETQVLMVCRLDIDSFGTLNQTVGSDRADEFLRALAGELKKHYTAQDIICRLPPDEFVISRAFNSDELIAKEALTIEKIFRNVAAKQKHELTCSIGVAGYPSDTDDADDLMEAANAALREAKRTGNRICFHNKQLAQAERQRSDLLKELKVALTNESLSLVYQPKYSADKLRITGVEVLVRWHHPYHGTISPAIFVPLAEENGLSRILSEFVVTKVAKELPATGLLGNAIPHVSINISATEFNSAQAMENLYDFIQSQAQLAPYVRIEITETATLNDIGKSSALIRSLRDRGLSFSVDDFGTGYTSLAMLKDVTVDEIKIDRSFVAVIDSDSRARTIVSAVIAMASNFRIDVVAEGVETEAQLNTLREMGCKQVQGYYLAHPMPIKALVEHLEVAQTHATKNNPTQPYSSTPNF</sequence>
<dbReference type="PROSITE" id="PS50887">
    <property type="entry name" value="GGDEF"/>
    <property type="match status" value="1"/>
</dbReference>
<dbReference type="InterPro" id="IPR050706">
    <property type="entry name" value="Cyclic-di-GMP_PDE-like"/>
</dbReference>
<proteinExistence type="predicted"/>
<evidence type="ECO:0000259" key="3">
    <source>
        <dbReference type="PROSITE" id="PS50883"/>
    </source>
</evidence>
<dbReference type="AlphaFoldDB" id="A0A4R6UPC8"/>
<comment type="caution">
    <text evidence="5">The sequence shown here is derived from an EMBL/GenBank/DDBJ whole genome shotgun (WGS) entry which is preliminary data.</text>
</comment>
<feature type="domain" description="GGDEF" evidence="4">
    <location>
        <begin position="103"/>
        <end position="232"/>
    </location>
</feature>
<evidence type="ECO:0000259" key="4">
    <source>
        <dbReference type="PROSITE" id="PS50887"/>
    </source>
</evidence>
<dbReference type="SUPFAM" id="SSF141868">
    <property type="entry name" value="EAL domain-like"/>
    <property type="match status" value="1"/>
</dbReference>
<dbReference type="PROSITE" id="PS51257">
    <property type="entry name" value="PROKAR_LIPOPROTEIN"/>
    <property type="match status" value="1"/>
</dbReference>
<dbReference type="OrthoDB" id="9804951at2"/>
<protein>
    <submittedName>
        <fullName evidence="5">Diguanylate cyclase/phosphodiesterase</fullName>
    </submittedName>
</protein>
<dbReference type="SUPFAM" id="SSF55073">
    <property type="entry name" value="Nucleotide cyclase"/>
    <property type="match status" value="1"/>
</dbReference>
<dbReference type="InterPro" id="IPR043128">
    <property type="entry name" value="Rev_trsase/Diguanyl_cyclase"/>
</dbReference>
<evidence type="ECO:0000256" key="2">
    <source>
        <dbReference type="SAM" id="Phobius"/>
    </source>
</evidence>
<dbReference type="InterPro" id="IPR001633">
    <property type="entry name" value="EAL_dom"/>
</dbReference>
<feature type="transmembrane region" description="Helical" evidence="2">
    <location>
        <begin position="46"/>
        <end position="64"/>
    </location>
</feature>
<feature type="coiled-coil region" evidence="1">
    <location>
        <begin position="203"/>
        <end position="254"/>
    </location>
</feature>
<dbReference type="Proteomes" id="UP000295375">
    <property type="component" value="Unassembled WGS sequence"/>
</dbReference>
<dbReference type="Gene3D" id="3.20.20.450">
    <property type="entry name" value="EAL domain"/>
    <property type="match status" value="1"/>
</dbReference>
<keyword evidence="2" id="KW-0472">Membrane</keyword>